<dbReference type="EMBL" id="WVUK01000059">
    <property type="protein sequence ID" value="KAF7491516.1"/>
    <property type="molecule type" value="Genomic_DNA"/>
</dbReference>
<evidence type="ECO:0000259" key="3">
    <source>
        <dbReference type="Pfam" id="PF23643"/>
    </source>
</evidence>
<proteinExistence type="inferred from homology"/>
<comment type="similarity">
    <text evidence="1">Belongs to the TRAPPC13 family.</text>
</comment>
<dbReference type="EnsemblMetazoa" id="SSS_6864s_mrna">
    <property type="protein sequence ID" value="KAF7491516.1"/>
    <property type="gene ID" value="SSS_6864"/>
</dbReference>
<dbReference type="Proteomes" id="UP000070412">
    <property type="component" value="Unassembled WGS sequence"/>
</dbReference>
<dbReference type="InterPro" id="IPR055427">
    <property type="entry name" value="TRAPPC13_N"/>
</dbReference>
<dbReference type="Pfam" id="PF23643">
    <property type="entry name" value="TRAPPC13_C"/>
    <property type="match status" value="1"/>
</dbReference>
<evidence type="ECO:0000313" key="6">
    <source>
        <dbReference type="EnsemblMetazoa" id="KAF7491516.1"/>
    </source>
</evidence>
<dbReference type="AlphaFoldDB" id="A0A834R7L2"/>
<evidence type="ECO:0000256" key="1">
    <source>
        <dbReference type="ARBA" id="ARBA00010785"/>
    </source>
</evidence>
<dbReference type="Pfam" id="PF23647">
    <property type="entry name" value="TRAPPC13_M"/>
    <property type="match status" value="1"/>
</dbReference>
<gene>
    <name evidence="5" type="ORF">SSS_6864</name>
</gene>
<dbReference type="OrthoDB" id="10250284at2759"/>
<sequence>MEIKPENLLSVRVGRVVPKRTDVLSFISQEEFDQFFSSTTIDLLHLSDQYQQEWIIVPNTYSKVYLGEMFSFVINLTNDSVLEPMLNVHVRIDMQINNRAIFLKELNFDRLDAKTIVDNIISYEIKEVHCHTLICTLSFNLGSDEERHTCRKYFPYQISKPIDVKSKFYYTECDEIYLEAMFQNLTLLPIQLRTIVFDSANFDVASLNFNLDVKDQWIFGATNRLNPNESRQYLFVLTPKKEIRSNASLLKSINVIGKLDIIWYSGIGEKGHIQTSQLEKSISSDNLKIYIDEIPTETQTKNIFKIKLRIVNYSLKTIEPLISFINDEKQKIFWLGQCDRNLGEMKQFQSLELLLNLYPTKLGLHSIPSIKILDQLTNECFEFRELASINVI</sequence>
<dbReference type="PANTHER" id="PTHR13134:SF3">
    <property type="entry name" value="TRAFFICKING PROTEIN PARTICLE COMPLEX SUBUNIT 13"/>
    <property type="match status" value="1"/>
</dbReference>
<reference evidence="7" key="1">
    <citation type="journal article" date="2020" name="PLoS Negl. Trop. Dis.">
        <title>High-quality nuclear genome for Sarcoptes scabiei-A critical resource for a neglected parasite.</title>
        <authorList>
            <person name="Korhonen P.K."/>
            <person name="Gasser R.B."/>
            <person name="Ma G."/>
            <person name="Wang T."/>
            <person name="Stroehlein A.J."/>
            <person name="Young N.D."/>
            <person name="Ang C.S."/>
            <person name="Fernando D.D."/>
            <person name="Lu H.C."/>
            <person name="Taylor S."/>
            <person name="Reynolds S.L."/>
            <person name="Mofiz E."/>
            <person name="Najaraj S.H."/>
            <person name="Gowda H."/>
            <person name="Madugundu A."/>
            <person name="Renuse S."/>
            <person name="Holt D."/>
            <person name="Pandey A."/>
            <person name="Papenfuss A.T."/>
            <person name="Fischer K."/>
        </authorList>
    </citation>
    <scope>NUCLEOTIDE SEQUENCE [LARGE SCALE GENOMIC DNA]</scope>
</reference>
<protein>
    <submittedName>
        <fullName evidence="5">Trafficking protein particle complex subunit 13</fullName>
    </submittedName>
</protein>
<evidence type="ECO:0000259" key="4">
    <source>
        <dbReference type="Pfam" id="PF23647"/>
    </source>
</evidence>
<feature type="domain" description="Trafficking protein particle complex subunit 13 C-terminal" evidence="3">
    <location>
        <begin position="295"/>
        <end position="391"/>
    </location>
</feature>
<evidence type="ECO:0000313" key="7">
    <source>
        <dbReference type="Proteomes" id="UP000070412"/>
    </source>
</evidence>
<organism evidence="5">
    <name type="scientific">Sarcoptes scabiei</name>
    <name type="common">Itch mite</name>
    <name type="synonym">Acarus scabiei</name>
    <dbReference type="NCBI Taxonomy" id="52283"/>
    <lineage>
        <taxon>Eukaryota</taxon>
        <taxon>Metazoa</taxon>
        <taxon>Ecdysozoa</taxon>
        <taxon>Arthropoda</taxon>
        <taxon>Chelicerata</taxon>
        <taxon>Arachnida</taxon>
        <taxon>Acari</taxon>
        <taxon>Acariformes</taxon>
        <taxon>Sarcoptiformes</taxon>
        <taxon>Astigmata</taxon>
        <taxon>Psoroptidia</taxon>
        <taxon>Sarcoptoidea</taxon>
        <taxon>Sarcoptidae</taxon>
        <taxon>Sarcoptinae</taxon>
        <taxon>Sarcoptes</taxon>
    </lineage>
</organism>
<evidence type="ECO:0000259" key="2">
    <source>
        <dbReference type="Pfam" id="PF06159"/>
    </source>
</evidence>
<dbReference type="Pfam" id="PF06159">
    <property type="entry name" value="TRAPPC13_N"/>
    <property type="match status" value="1"/>
</dbReference>
<feature type="domain" description="Trafficking protein particle complex subunit 13 N-terminal" evidence="2">
    <location>
        <begin position="47"/>
        <end position="157"/>
    </location>
</feature>
<dbReference type="InterPro" id="IPR010378">
    <property type="entry name" value="TRAPPC13"/>
</dbReference>
<reference evidence="5" key="2">
    <citation type="submission" date="2020-01" db="EMBL/GenBank/DDBJ databases">
        <authorList>
            <person name="Korhonen P.K.K."/>
            <person name="Guangxu M.G."/>
            <person name="Wang T.W."/>
            <person name="Stroehlein A.J.S."/>
            <person name="Young N.D."/>
            <person name="Ang C.-S.A."/>
            <person name="Fernando D.W.F."/>
            <person name="Lu H.L."/>
            <person name="Taylor S.T."/>
            <person name="Ehtesham M.E.M."/>
            <person name="Najaraj S.H.N."/>
            <person name="Harsha G.H.G."/>
            <person name="Madugundu A.M."/>
            <person name="Renuse S.R."/>
            <person name="Holt D.H."/>
            <person name="Pandey A.P."/>
            <person name="Papenfuss A.P."/>
            <person name="Gasser R.B.G."/>
            <person name="Fischer K.F."/>
        </authorList>
    </citation>
    <scope>NUCLEOTIDE SEQUENCE</scope>
    <source>
        <strain evidence="5">SSS_KF_BRIS2020</strain>
    </source>
</reference>
<dbReference type="PANTHER" id="PTHR13134">
    <property type="entry name" value="TRAFFICKING PROTEIN PARTICLE COMPLEX SUBUNIT 13"/>
    <property type="match status" value="1"/>
</dbReference>
<name>A0A834R7L2_SARSC</name>
<dbReference type="InterPro" id="IPR055428">
    <property type="entry name" value="TRAPPC13_C"/>
</dbReference>
<accession>A0A834R7L2</accession>
<keyword evidence="7" id="KW-1185">Reference proteome</keyword>
<dbReference type="GO" id="GO:1990072">
    <property type="term" value="C:TRAPPIII protein complex"/>
    <property type="evidence" value="ECO:0007669"/>
    <property type="project" value="TreeGrafter"/>
</dbReference>
<reference evidence="6" key="3">
    <citation type="submission" date="2022-06" db="UniProtKB">
        <authorList>
            <consortium name="EnsemblMetazoa"/>
        </authorList>
    </citation>
    <scope>IDENTIFICATION</scope>
</reference>
<dbReference type="InterPro" id="IPR055429">
    <property type="entry name" value="TRAPPC13_M"/>
</dbReference>
<feature type="domain" description="Trafficking protein particle complex subunit 13 middle" evidence="4">
    <location>
        <begin position="162"/>
        <end position="281"/>
    </location>
</feature>
<evidence type="ECO:0000313" key="5">
    <source>
        <dbReference type="EMBL" id="KAF7491516.1"/>
    </source>
</evidence>